<dbReference type="Pfam" id="PF07732">
    <property type="entry name" value="Cu-oxidase_3"/>
    <property type="match status" value="1"/>
</dbReference>
<keyword evidence="6" id="KW-1185">Reference proteome</keyword>
<dbReference type="CDD" id="cd13867">
    <property type="entry name" value="CuRO_2_CueO_FtsP"/>
    <property type="match status" value="1"/>
</dbReference>
<dbReference type="Proteomes" id="UP000006875">
    <property type="component" value="Plasmid pILYOP02"/>
</dbReference>
<dbReference type="CDD" id="cd13890">
    <property type="entry name" value="CuRO_3_CueO_FtsP"/>
    <property type="match status" value="1"/>
</dbReference>
<feature type="domain" description="Plastocyanin-like" evidence="4">
    <location>
        <begin position="39"/>
        <end position="152"/>
    </location>
</feature>
<evidence type="ECO:0000259" key="4">
    <source>
        <dbReference type="Pfam" id="PF07732"/>
    </source>
</evidence>
<dbReference type="PANTHER" id="PTHR48267:SF1">
    <property type="entry name" value="BILIRUBIN OXIDASE"/>
    <property type="match status" value="1"/>
</dbReference>
<dbReference type="EMBL" id="CP002283">
    <property type="protein sequence ID" value="ADO84580.1"/>
    <property type="molecule type" value="Genomic_DNA"/>
</dbReference>
<dbReference type="eggNOG" id="COG4454">
    <property type="taxonomic scope" value="Bacteria"/>
</dbReference>
<feature type="domain" description="Plastocyanin-like" evidence="3">
    <location>
        <begin position="327"/>
        <end position="457"/>
    </location>
</feature>
<sequence>MKILVLLFLCLFKMSFGEILPIPPLLEEKDGVFNLKVIEGEYEFFDGTEESTLGYNGNILGQTIRVKKGDMVEIHVNNSLKEDTTVHWHGLRVIGIMDGGPHQVIKPGTTWKVRFPIEQEAATLWYHPHLLHKTGIQVYKGLAGLFIIDDERSDSLNLPKNYGVDDIPLIIQDKRFDSQMKLEYLTRNEDIINGMLGNVGIINGVVDPTFKPQLGVTRFRILNGANARTFNLAFSDNRSFYQIATDGGFLEKPIRRKSLLLAPGERAEILVDFKSLNEKVELRDGDYSLLTLIPKDEESKVEKVPKMLNQKVKLPDTSKMKKRYFVMQGSGRTVNINGKQMDMDRIDEYVKLNEPEIWVVTNASHHMGRDMMMGGGMSSMMGNIPHPFHIHNTQFRILNRNGRPPYKWERGYKDTVLVDPGETVELLVEFRHAGLFMYHCHILEHEDMGMMGQFNVSK</sequence>
<keyword evidence="1" id="KW-0479">Metal-binding</keyword>
<evidence type="ECO:0000256" key="1">
    <source>
        <dbReference type="ARBA" id="ARBA00022723"/>
    </source>
</evidence>
<dbReference type="OrthoDB" id="9757546at2"/>
<evidence type="ECO:0000313" key="6">
    <source>
        <dbReference type="Proteomes" id="UP000006875"/>
    </source>
</evidence>
<organism evidence="5 6">
    <name type="scientific">Ilyobacter polytropus (strain ATCC 51220 / DSM 2926 / LMG 16218 / CuHBu1)</name>
    <dbReference type="NCBI Taxonomy" id="572544"/>
    <lineage>
        <taxon>Bacteria</taxon>
        <taxon>Fusobacteriati</taxon>
        <taxon>Fusobacteriota</taxon>
        <taxon>Fusobacteriia</taxon>
        <taxon>Fusobacteriales</taxon>
        <taxon>Fusobacteriaceae</taxon>
        <taxon>Ilyobacter</taxon>
    </lineage>
</organism>
<dbReference type="CDD" id="cd04232">
    <property type="entry name" value="CuRO_1_CueO_FtsP"/>
    <property type="match status" value="1"/>
</dbReference>
<dbReference type="PROSITE" id="PS00079">
    <property type="entry name" value="MULTICOPPER_OXIDASE1"/>
    <property type="match status" value="1"/>
</dbReference>
<dbReference type="PANTHER" id="PTHR48267">
    <property type="entry name" value="CUPREDOXIN SUPERFAMILY PROTEIN"/>
    <property type="match status" value="1"/>
</dbReference>
<keyword evidence="5" id="KW-0614">Plasmid</keyword>
<dbReference type="Pfam" id="PF07731">
    <property type="entry name" value="Cu-oxidase_2"/>
    <property type="match status" value="1"/>
</dbReference>
<name>E3HDW8_ILYPC</name>
<dbReference type="GO" id="GO:0016491">
    <property type="term" value="F:oxidoreductase activity"/>
    <property type="evidence" value="ECO:0007669"/>
    <property type="project" value="UniProtKB-KW"/>
</dbReference>
<protein>
    <submittedName>
        <fullName evidence="5">Multicopper oxidase type 3</fullName>
    </submittedName>
</protein>
<dbReference type="PROSITE" id="PS00080">
    <property type="entry name" value="MULTICOPPER_OXIDASE2"/>
    <property type="match status" value="1"/>
</dbReference>
<dbReference type="RefSeq" id="WP_013389232.1">
    <property type="nucleotide sequence ID" value="NC_014634.1"/>
</dbReference>
<keyword evidence="2" id="KW-0560">Oxidoreductase</keyword>
<dbReference type="AlphaFoldDB" id="E3HDW8"/>
<evidence type="ECO:0000313" key="5">
    <source>
        <dbReference type="EMBL" id="ADO84580.1"/>
    </source>
</evidence>
<proteinExistence type="predicted"/>
<dbReference type="InterPro" id="IPR045087">
    <property type="entry name" value="Cu-oxidase_fam"/>
</dbReference>
<dbReference type="InterPro" id="IPR033138">
    <property type="entry name" value="Cu_oxidase_CS"/>
</dbReference>
<dbReference type="InterPro" id="IPR011706">
    <property type="entry name" value="Cu-oxidase_C"/>
</dbReference>
<dbReference type="KEGG" id="ipo:Ilyop_2827"/>
<evidence type="ECO:0000256" key="2">
    <source>
        <dbReference type="ARBA" id="ARBA00023002"/>
    </source>
</evidence>
<dbReference type="eggNOG" id="COG2132">
    <property type="taxonomic scope" value="Bacteria"/>
</dbReference>
<dbReference type="HOGENOM" id="CLU_009100_2_4_0"/>
<dbReference type="GO" id="GO:0005507">
    <property type="term" value="F:copper ion binding"/>
    <property type="evidence" value="ECO:0007669"/>
    <property type="project" value="InterPro"/>
</dbReference>
<geneLocation type="plasmid" evidence="5 6">
    <name>pILYOP02</name>
</geneLocation>
<evidence type="ECO:0000259" key="3">
    <source>
        <dbReference type="Pfam" id="PF07731"/>
    </source>
</evidence>
<dbReference type="InterPro" id="IPR011707">
    <property type="entry name" value="Cu-oxidase-like_N"/>
</dbReference>
<accession>E3HDW8</accession>
<dbReference type="InterPro" id="IPR002355">
    <property type="entry name" value="Cu_oxidase_Cu_BS"/>
</dbReference>
<gene>
    <name evidence="5" type="ordered locus">Ilyop_2827</name>
</gene>
<dbReference type="Gene3D" id="2.60.40.420">
    <property type="entry name" value="Cupredoxins - blue copper proteins"/>
    <property type="match status" value="3"/>
</dbReference>
<reference evidence="5 6" key="1">
    <citation type="journal article" date="2010" name="Stand. Genomic Sci.">
        <title>Complete genome sequence of Ilyobacter polytropus type strain (CuHbu1).</title>
        <authorList>
            <person name="Sikorski J."/>
            <person name="Chertkov O."/>
            <person name="Lapidus A."/>
            <person name="Nolan M."/>
            <person name="Lucas S."/>
            <person name="Del Rio T.G."/>
            <person name="Tice H."/>
            <person name="Cheng J.F."/>
            <person name="Tapia R."/>
            <person name="Han C."/>
            <person name="Goodwin L."/>
            <person name="Pitluck S."/>
            <person name="Liolios K."/>
            <person name="Ivanova N."/>
            <person name="Mavromatis K."/>
            <person name="Mikhailova N."/>
            <person name="Pati A."/>
            <person name="Chen A."/>
            <person name="Palaniappan K."/>
            <person name="Land M."/>
            <person name="Hauser L."/>
            <person name="Chang Y.J."/>
            <person name="Jeffries C.D."/>
            <person name="Brambilla E."/>
            <person name="Yasawong M."/>
            <person name="Rohde M."/>
            <person name="Pukall R."/>
            <person name="Spring S."/>
            <person name="Goker M."/>
            <person name="Woyke T."/>
            <person name="Bristow J."/>
            <person name="Eisen J.A."/>
            <person name="Markowitz V."/>
            <person name="Hugenholtz P."/>
            <person name="Kyrpides N.C."/>
            <person name="Klenk H.P."/>
        </authorList>
    </citation>
    <scope>NUCLEOTIDE SEQUENCE [LARGE SCALE GENOMIC DNA]</scope>
    <source>
        <strain evidence="6">ATCC 51220 / DSM 2926 / LMG 16218 / CuHBu1</strain>
        <plasmid evidence="6">pILYOP02</plasmid>
    </source>
</reference>
<dbReference type="SUPFAM" id="SSF49503">
    <property type="entry name" value="Cupredoxins"/>
    <property type="match status" value="3"/>
</dbReference>
<dbReference type="InterPro" id="IPR008972">
    <property type="entry name" value="Cupredoxin"/>
</dbReference>